<dbReference type="GO" id="GO:0005886">
    <property type="term" value="C:plasma membrane"/>
    <property type="evidence" value="ECO:0007669"/>
    <property type="project" value="UniProtKB-SubCell"/>
</dbReference>
<evidence type="ECO:0000256" key="10">
    <source>
        <dbReference type="ARBA" id="ARBA00049510"/>
    </source>
</evidence>
<sequence length="536" mass="60549">MEASRITDTIVKKQHWQGPAPQRGKGTPPPPSFFSRGASSKFVFKDIDGHFHDLKLGEILQRTSFGDTRSSDESLGPSVFTASPSYKSSFSQTPIASLNSFYPHRKHGSPSISGSSHNGRLIIPRTRLPDPVAQRRDSGSLYSVEDISIEAHKYAATATQTSPRNSILEQNTVDPTPKVEIDSESQNLDEYLRKYGQRKVTRHKWIMTGFLVSVKNLIKAEKIIEPDHIENLVMIMPCYNETLEECTKSLDSLVNQVGIDNHKRGIMVICDGRFRGPGMEKTTAQYLKGDIFVGKIHPEKIRGAYKAWDGQAMDVDISWSYYKGVPFYCIIKEQNQGKRDSLIVVRSFLYKFNIRNTNPTTIFSSRFLLSMTNWFTQEVKVNEVDHLIGMDADTVFDETWISELLKESKYPNTVGVCGYVAVDFSGGNWNLWSIYQNAEYTIAQGLRRLHQSIATKKVSCLPGCCQLLKICGMTCGDKVLIEQFGYYPRPLDGMIKRIRATASEDRNHICQLLTTFPEAQTRQALRARAYTDVPHS</sequence>
<comment type="caution">
    <text evidence="12">The sequence shown here is derived from an EMBL/GenBank/DDBJ whole genome shotgun (WGS) entry which is preliminary data.</text>
</comment>
<dbReference type="STRING" id="2594813.A0A395N187"/>
<organism evidence="12 13">
    <name type="scientific">Fusarium flagelliforme</name>
    <dbReference type="NCBI Taxonomy" id="2675880"/>
    <lineage>
        <taxon>Eukaryota</taxon>
        <taxon>Fungi</taxon>
        <taxon>Dikarya</taxon>
        <taxon>Ascomycota</taxon>
        <taxon>Pezizomycotina</taxon>
        <taxon>Sordariomycetes</taxon>
        <taxon>Hypocreomycetidae</taxon>
        <taxon>Hypocreales</taxon>
        <taxon>Nectriaceae</taxon>
        <taxon>Fusarium</taxon>
        <taxon>Fusarium incarnatum-equiseti species complex</taxon>
    </lineage>
</organism>
<evidence type="ECO:0000256" key="4">
    <source>
        <dbReference type="ARBA" id="ARBA00022676"/>
    </source>
</evidence>
<keyword evidence="4" id="KW-0328">Glycosyltransferase</keyword>
<protein>
    <recommendedName>
        <fullName evidence="2">chitin synthase</fullName>
        <ecNumber evidence="2">2.4.1.16</ecNumber>
    </recommendedName>
</protein>
<dbReference type="PANTHER" id="PTHR22914">
    <property type="entry name" value="CHITIN SYNTHASE"/>
    <property type="match status" value="1"/>
</dbReference>
<proteinExistence type="predicted"/>
<keyword evidence="8" id="KW-0472">Membrane</keyword>
<comment type="catalytic activity">
    <reaction evidence="10">
        <text>[(1-&gt;4)-N-acetyl-beta-D-glucosaminyl](n) + UDP-N-acetyl-alpha-D-glucosamine = [(1-&gt;4)-N-acetyl-beta-D-glucosaminyl](n+1) + UDP + H(+)</text>
        <dbReference type="Rhea" id="RHEA:16637"/>
        <dbReference type="Rhea" id="RHEA-COMP:9593"/>
        <dbReference type="Rhea" id="RHEA-COMP:9595"/>
        <dbReference type="ChEBI" id="CHEBI:15378"/>
        <dbReference type="ChEBI" id="CHEBI:17029"/>
        <dbReference type="ChEBI" id="CHEBI:57705"/>
        <dbReference type="ChEBI" id="CHEBI:58223"/>
        <dbReference type="EC" id="2.4.1.16"/>
    </reaction>
    <physiologicalReaction direction="left-to-right" evidence="10">
        <dbReference type="Rhea" id="RHEA:16638"/>
    </physiologicalReaction>
</comment>
<evidence type="ECO:0000256" key="5">
    <source>
        <dbReference type="ARBA" id="ARBA00022679"/>
    </source>
</evidence>
<comment type="subcellular location">
    <subcellularLocation>
        <location evidence="1">Cell membrane</location>
        <topology evidence="1">Multi-pass membrane protein</topology>
    </subcellularLocation>
</comment>
<evidence type="ECO:0000256" key="3">
    <source>
        <dbReference type="ARBA" id="ARBA00022475"/>
    </source>
</evidence>
<evidence type="ECO:0000256" key="7">
    <source>
        <dbReference type="ARBA" id="ARBA00022989"/>
    </source>
</evidence>
<keyword evidence="6" id="KW-0812">Transmembrane</keyword>
<evidence type="ECO:0000256" key="1">
    <source>
        <dbReference type="ARBA" id="ARBA00004651"/>
    </source>
</evidence>
<evidence type="ECO:0000256" key="8">
    <source>
        <dbReference type="ARBA" id="ARBA00023136"/>
    </source>
</evidence>
<reference evidence="12 13" key="1">
    <citation type="journal article" date="2018" name="PLoS Pathog.">
        <title>Evolution of structural diversity of trichothecenes, a family of toxins produced by plant pathogenic and entomopathogenic fungi.</title>
        <authorList>
            <person name="Proctor R.H."/>
            <person name="McCormick S.P."/>
            <person name="Kim H.S."/>
            <person name="Cardoza R.E."/>
            <person name="Stanley A.M."/>
            <person name="Lindo L."/>
            <person name="Kelly A."/>
            <person name="Brown D.W."/>
            <person name="Lee T."/>
            <person name="Vaughan M.M."/>
            <person name="Alexander N.J."/>
            <person name="Busman M."/>
            <person name="Gutierrez S."/>
        </authorList>
    </citation>
    <scope>NUCLEOTIDE SEQUENCE [LARGE SCALE GENOMIC DNA]</scope>
    <source>
        <strain evidence="12 13">NRRL 13405</strain>
    </source>
</reference>
<name>A0A395N187_9HYPO</name>
<feature type="region of interest" description="Disordered" evidence="11">
    <location>
        <begin position="1"/>
        <end position="35"/>
    </location>
</feature>
<dbReference type="GO" id="GO:0030428">
    <property type="term" value="C:cell septum"/>
    <property type="evidence" value="ECO:0007669"/>
    <property type="project" value="TreeGrafter"/>
</dbReference>
<keyword evidence="5" id="KW-0808">Transferase</keyword>
<gene>
    <name evidence="12" type="ORF">FIE12Z_2071</name>
</gene>
<keyword evidence="9" id="KW-0325">Glycoprotein</keyword>
<evidence type="ECO:0000313" key="13">
    <source>
        <dbReference type="Proteomes" id="UP000265631"/>
    </source>
</evidence>
<dbReference type="SUPFAM" id="SSF53448">
    <property type="entry name" value="Nucleotide-diphospho-sugar transferases"/>
    <property type="match status" value="1"/>
</dbReference>
<accession>A0A395N187</accession>
<evidence type="ECO:0000256" key="2">
    <source>
        <dbReference type="ARBA" id="ARBA00012543"/>
    </source>
</evidence>
<keyword evidence="3" id="KW-1003">Cell membrane</keyword>
<keyword evidence="13" id="KW-1185">Reference proteome</keyword>
<dbReference type="EC" id="2.4.1.16" evidence="2"/>
<keyword evidence="7" id="KW-1133">Transmembrane helix</keyword>
<evidence type="ECO:0000256" key="11">
    <source>
        <dbReference type="SAM" id="MobiDB-lite"/>
    </source>
</evidence>
<evidence type="ECO:0000256" key="9">
    <source>
        <dbReference type="ARBA" id="ARBA00023180"/>
    </source>
</evidence>
<dbReference type="AlphaFoldDB" id="A0A395N187"/>
<dbReference type="InterPro" id="IPR004835">
    <property type="entry name" value="Chitin_synth"/>
</dbReference>
<evidence type="ECO:0000256" key="6">
    <source>
        <dbReference type="ARBA" id="ARBA00022692"/>
    </source>
</evidence>
<dbReference type="EMBL" id="PXXK01000038">
    <property type="protein sequence ID" value="RFN53730.1"/>
    <property type="molecule type" value="Genomic_DNA"/>
</dbReference>
<dbReference type="PANTHER" id="PTHR22914:SF13">
    <property type="entry name" value="CHITIN SYNTHASE"/>
    <property type="match status" value="1"/>
</dbReference>
<dbReference type="GO" id="GO:0031505">
    <property type="term" value="P:fungal-type cell wall organization"/>
    <property type="evidence" value="ECO:0007669"/>
    <property type="project" value="TreeGrafter"/>
</dbReference>
<dbReference type="InterPro" id="IPR029044">
    <property type="entry name" value="Nucleotide-diphossugar_trans"/>
</dbReference>
<dbReference type="Proteomes" id="UP000265631">
    <property type="component" value="Unassembled WGS sequence"/>
</dbReference>
<dbReference type="Pfam" id="PF03142">
    <property type="entry name" value="Chitin_synth_2"/>
    <property type="match status" value="1"/>
</dbReference>
<dbReference type="GO" id="GO:0006031">
    <property type="term" value="P:chitin biosynthetic process"/>
    <property type="evidence" value="ECO:0007669"/>
    <property type="project" value="TreeGrafter"/>
</dbReference>
<evidence type="ECO:0000313" key="12">
    <source>
        <dbReference type="EMBL" id="RFN53730.1"/>
    </source>
</evidence>
<dbReference type="GO" id="GO:0004100">
    <property type="term" value="F:chitin synthase activity"/>
    <property type="evidence" value="ECO:0007669"/>
    <property type="project" value="UniProtKB-EC"/>
</dbReference>